<dbReference type="EMBL" id="FTNT01000008">
    <property type="protein sequence ID" value="SIS12642.1"/>
    <property type="molecule type" value="Genomic_DNA"/>
</dbReference>
<evidence type="ECO:0000256" key="7">
    <source>
        <dbReference type="ARBA" id="ARBA00022993"/>
    </source>
</evidence>
<evidence type="ECO:0000256" key="6">
    <source>
        <dbReference type="ARBA" id="ARBA00022842"/>
    </source>
</evidence>
<keyword evidence="5 9" id="KW-0067">ATP-binding</keyword>
<accession>A0A1N7GJE2</accession>
<comment type="cofactor">
    <cofactor evidence="9">
        <name>Mg(2+)</name>
        <dbReference type="ChEBI" id="CHEBI:18420"/>
    </cofactor>
</comment>
<comment type="subunit">
    <text evidence="9">Homohexamer.</text>
</comment>
<evidence type="ECO:0000256" key="5">
    <source>
        <dbReference type="ARBA" id="ARBA00022840"/>
    </source>
</evidence>
<dbReference type="UniPathway" id="UPA00241">
    <property type="reaction ID" value="UER00355"/>
</dbReference>
<feature type="domain" description="Cytidyltransferase-like" evidence="10">
    <location>
        <begin position="11"/>
        <end position="138"/>
    </location>
</feature>
<dbReference type="PANTHER" id="PTHR21342:SF1">
    <property type="entry name" value="PHOSPHOPANTETHEINE ADENYLYLTRANSFERASE"/>
    <property type="match status" value="1"/>
</dbReference>
<keyword evidence="7 9" id="KW-0173">Coenzyme A biosynthesis</keyword>
<comment type="similarity">
    <text evidence="9">Belongs to the bacterial CoaD family.</text>
</comment>
<keyword evidence="4 9" id="KW-0547">Nucleotide-binding</keyword>
<dbReference type="GO" id="GO:0004595">
    <property type="term" value="F:pantetheine-phosphate adenylyltransferase activity"/>
    <property type="evidence" value="ECO:0007669"/>
    <property type="project" value="UniProtKB-UniRule"/>
</dbReference>
<dbReference type="NCBIfam" id="TIGR00125">
    <property type="entry name" value="cyt_tran_rel"/>
    <property type="match status" value="1"/>
</dbReference>
<evidence type="ECO:0000313" key="12">
    <source>
        <dbReference type="Proteomes" id="UP000186218"/>
    </source>
</evidence>
<feature type="binding site" evidence="9">
    <location>
        <position position="79"/>
    </location>
    <ligand>
        <name>substrate</name>
    </ligand>
</feature>
<protein>
    <recommendedName>
        <fullName evidence="9">Phosphopantetheine adenylyltransferase</fullName>
        <ecNumber evidence="9">2.7.7.3</ecNumber>
    </recommendedName>
    <alternativeName>
        <fullName evidence="9">Dephospho-CoA pyrophosphorylase</fullName>
    </alternativeName>
    <alternativeName>
        <fullName evidence="9">Pantetheine-phosphate adenylyltransferase</fullName>
        <shortName evidence="9">PPAT</shortName>
    </alternativeName>
</protein>
<feature type="binding site" evidence="9">
    <location>
        <begin position="15"/>
        <end position="16"/>
    </location>
    <ligand>
        <name>ATP</name>
        <dbReference type="ChEBI" id="CHEBI:30616"/>
    </ligand>
</feature>
<organism evidence="11 12">
    <name type="scientific">Williamsia sterculiae</name>
    <dbReference type="NCBI Taxonomy" id="1344003"/>
    <lineage>
        <taxon>Bacteria</taxon>
        <taxon>Bacillati</taxon>
        <taxon>Actinomycetota</taxon>
        <taxon>Actinomycetes</taxon>
        <taxon>Mycobacteriales</taxon>
        <taxon>Nocardiaceae</taxon>
        <taxon>Williamsia</taxon>
    </lineage>
</organism>
<keyword evidence="3 9" id="KW-0548">Nucleotidyltransferase</keyword>
<keyword evidence="1 9" id="KW-0963">Cytoplasm</keyword>
<dbReference type="STRING" id="1344003.SAMN05445060_2856"/>
<dbReference type="Gene3D" id="3.40.50.620">
    <property type="entry name" value="HUPs"/>
    <property type="match status" value="1"/>
</dbReference>
<feature type="binding site" evidence="9">
    <location>
        <position position="47"/>
    </location>
    <ligand>
        <name>substrate</name>
    </ligand>
</feature>
<dbReference type="EC" id="2.7.7.3" evidence="9"/>
<dbReference type="InterPro" id="IPR001980">
    <property type="entry name" value="PPAT"/>
</dbReference>
<feature type="binding site" evidence="9">
    <location>
        <position position="15"/>
    </location>
    <ligand>
        <name>substrate</name>
    </ligand>
</feature>
<dbReference type="PANTHER" id="PTHR21342">
    <property type="entry name" value="PHOSPHOPANTETHEINE ADENYLYLTRANSFERASE"/>
    <property type="match status" value="1"/>
</dbReference>
<feature type="binding site" evidence="9">
    <location>
        <position position="93"/>
    </location>
    <ligand>
        <name>substrate</name>
    </ligand>
</feature>
<dbReference type="PRINTS" id="PR01020">
    <property type="entry name" value="LPSBIOSNTHSS"/>
</dbReference>
<comment type="catalytic activity">
    <reaction evidence="8 9">
        <text>(R)-4'-phosphopantetheine + ATP + H(+) = 3'-dephospho-CoA + diphosphate</text>
        <dbReference type="Rhea" id="RHEA:19801"/>
        <dbReference type="ChEBI" id="CHEBI:15378"/>
        <dbReference type="ChEBI" id="CHEBI:30616"/>
        <dbReference type="ChEBI" id="CHEBI:33019"/>
        <dbReference type="ChEBI" id="CHEBI:57328"/>
        <dbReference type="ChEBI" id="CHEBI:61723"/>
        <dbReference type="EC" id="2.7.7.3"/>
    </reaction>
</comment>
<feature type="binding site" evidence="9">
    <location>
        <begin position="128"/>
        <end position="134"/>
    </location>
    <ligand>
        <name>ATP</name>
        <dbReference type="ChEBI" id="CHEBI:30616"/>
    </ligand>
</feature>
<dbReference type="GO" id="GO:0005524">
    <property type="term" value="F:ATP binding"/>
    <property type="evidence" value="ECO:0007669"/>
    <property type="project" value="UniProtKB-KW"/>
</dbReference>
<dbReference type="InterPro" id="IPR014729">
    <property type="entry name" value="Rossmann-like_a/b/a_fold"/>
</dbReference>
<reference evidence="11 12" key="1">
    <citation type="submission" date="2017-01" db="EMBL/GenBank/DDBJ databases">
        <authorList>
            <person name="Mah S.A."/>
            <person name="Swanson W.J."/>
            <person name="Moy G.W."/>
            <person name="Vacquier V.D."/>
        </authorList>
    </citation>
    <scope>NUCLEOTIDE SEQUENCE [LARGE SCALE GENOMIC DNA]</scope>
    <source>
        <strain evidence="11 12">CPCC 203464</strain>
    </source>
</reference>
<feature type="site" description="Transition state stabilizer" evidence="9">
    <location>
        <position position="23"/>
    </location>
</feature>
<name>A0A1N7GJE2_9NOCA</name>
<dbReference type="AlphaFoldDB" id="A0A1N7GJE2"/>
<feature type="binding site" evidence="9">
    <location>
        <position position="23"/>
    </location>
    <ligand>
        <name>ATP</name>
        <dbReference type="ChEBI" id="CHEBI:30616"/>
    </ligand>
</feature>
<evidence type="ECO:0000256" key="4">
    <source>
        <dbReference type="ARBA" id="ARBA00022741"/>
    </source>
</evidence>
<evidence type="ECO:0000256" key="3">
    <source>
        <dbReference type="ARBA" id="ARBA00022695"/>
    </source>
</evidence>
<evidence type="ECO:0000256" key="9">
    <source>
        <dbReference type="HAMAP-Rule" id="MF_00151"/>
    </source>
</evidence>
<feature type="binding site" evidence="9">
    <location>
        <begin position="94"/>
        <end position="96"/>
    </location>
    <ligand>
        <name>ATP</name>
        <dbReference type="ChEBI" id="CHEBI:30616"/>
    </ligand>
</feature>
<comment type="subcellular location">
    <subcellularLocation>
        <location evidence="9">Cytoplasm</location>
    </subcellularLocation>
</comment>
<proteinExistence type="inferred from homology"/>
<gene>
    <name evidence="9" type="primary">coaD</name>
    <name evidence="11" type="ORF">SAMN05445060_2856</name>
</gene>
<dbReference type="InterPro" id="IPR004821">
    <property type="entry name" value="Cyt_trans-like"/>
</dbReference>
<evidence type="ECO:0000259" key="10">
    <source>
        <dbReference type="Pfam" id="PF01467"/>
    </source>
</evidence>
<dbReference type="HAMAP" id="MF_00151">
    <property type="entry name" value="PPAT_bact"/>
    <property type="match status" value="1"/>
</dbReference>
<dbReference type="Pfam" id="PF01467">
    <property type="entry name" value="CTP_transf_like"/>
    <property type="match status" value="1"/>
</dbReference>
<keyword evidence="12" id="KW-1185">Reference proteome</keyword>
<keyword evidence="6 9" id="KW-0460">Magnesium</keyword>
<dbReference type="NCBIfam" id="TIGR01510">
    <property type="entry name" value="coaD_prev_kdtB"/>
    <property type="match status" value="1"/>
</dbReference>
<evidence type="ECO:0000256" key="8">
    <source>
        <dbReference type="ARBA" id="ARBA00029346"/>
    </source>
</evidence>
<comment type="pathway">
    <text evidence="9">Cofactor biosynthesis; coenzyme A biosynthesis; CoA from (R)-pantothenate: step 4/5.</text>
</comment>
<dbReference type="GO" id="GO:0015937">
    <property type="term" value="P:coenzyme A biosynthetic process"/>
    <property type="evidence" value="ECO:0007669"/>
    <property type="project" value="UniProtKB-UniRule"/>
</dbReference>
<comment type="function">
    <text evidence="9">Reversibly transfers an adenylyl group from ATP to 4'-phosphopantetheine, yielding dephospho-CoA (dPCoA) and pyrophosphate.</text>
</comment>
<evidence type="ECO:0000256" key="1">
    <source>
        <dbReference type="ARBA" id="ARBA00022490"/>
    </source>
</evidence>
<evidence type="ECO:0000256" key="2">
    <source>
        <dbReference type="ARBA" id="ARBA00022679"/>
    </source>
</evidence>
<feature type="binding site" evidence="9">
    <location>
        <position position="104"/>
    </location>
    <ligand>
        <name>ATP</name>
        <dbReference type="ChEBI" id="CHEBI:30616"/>
    </ligand>
</feature>
<dbReference type="CDD" id="cd02163">
    <property type="entry name" value="PPAT"/>
    <property type="match status" value="1"/>
</dbReference>
<dbReference type="Proteomes" id="UP000186218">
    <property type="component" value="Unassembled WGS sequence"/>
</dbReference>
<dbReference type="GO" id="GO:0005737">
    <property type="term" value="C:cytoplasm"/>
    <property type="evidence" value="ECO:0007669"/>
    <property type="project" value="UniProtKB-SubCell"/>
</dbReference>
<dbReference type="SUPFAM" id="SSF52374">
    <property type="entry name" value="Nucleotidylyl transferase"/>
    <property type="match status" value="1"/>
</dbReference>
<evidence type="ECO:0000313" key="11">
    <source>
        <dbReference type="EMBL" id="SIS12642.1"/>
    </source>
</evidence>
<keyword evidence="2 9" id="KW-0808">Transferase</keyword>
<sequence>MYYLVPMARAVCPGSFDPVTSGHLYVFEQAAARFDELVITVVVNPAKRGMFSIAERMDLIGEVTGHLPTVRVDKWEGLLVDFCRDSGIETIVKGLRSGTDLDYEAPMAQMNRELAGVDTLFLLTDPRFAHVSSSLIKEIAKLHGDVEAFVPAPVFRALTARLAGERQV</sequence>